<dbReference type="SUPFAM" id="SSF46689">
    <property type="entry name" value="Homeodomain-like"/>
    <property type="match status" value="1"/>
</dbReference>
<dbReference type="PROSITE" id="PS01124">
    <property type="entry name" value="HTH_ARAC_FAMILY_2"/>
    <property type="match status" value="1"/>
</dbReference>
<evidence type="ECO:0000256" key="2">
    <source>
        <dbReference type="ARBA" id="ARBA00023125"/>
    </source>
</evidence>
<dbReference type="Pfam" id="PF13377">
    <property type="entry name" value="Peripla_BP_3"/>
    <property type="match status" value="1"/>
</dbReference>
<dbReference type="AlphaFoldDB" id="A0A2S8FC84"/>
<dbReference type="InterPro" id="IPR054031">
    <property type="entry name" value="XylR_PBP1"/>
</dbReference>
<feature type="domain" description="HTH araC/xylS-type" evidence="4">
    <location>
        <begin position="337"/>
        <end position="434"/>
    </location>
</feature>
<dbReference type="GO" id="GO:0003700">
    <property type="term" value="F:DNA-binding transcription factor activity"/>
    <property type="evidence" value="ECO:0007669"/>
    <property type="project" value="InterPro"/>
</dbReference>
<sequence>METTILFRLSDDFTMLRFLEASFNTFFRRVAFENATDALLHVSTVLALMSTKKKSIRVPQVALLIETSKSFGREILLGIGRYSRIQGPWSIFVDEFGPGSKLPGWLKTWQGDGIIMRARNRKIAKSVAELGVPIVDTLQPWPTLEIGGVFTDDEMIGRLAADHLLERRLRDFAFIGVEGAQWSRTRRDGFVSTIKRAGFDVFIYSPVSRRRFRESWEGGQQDLADWLEGLPKPVGLMTAHDMRALCVFDACRRQGISIPEEIAIIGVDDDEVISAMADTPLSSVGHNGERIGFEAAAWLDRVMRGKGAANTIHLVPPRMPTIRRSTDIVAVSDPALAKSLKYIRDRKGNTTVQQVANYTGLSRRSLERKFAENIDSTPHEQIANERLNYAKLLLRDTNYSLESIAEQMELSSASYLSTFFKELTGITPGDYRQQTRVSDLSADYYPVSY</sequence>
<protein>
    <submittedName>
        <fullName evidence="5">XylR family transcriptional regulator</fullName>
    </submittedName>
</protein>
<name>A0A2S8FC84_9BACT</name>
<dbReference type="InterPro" id="IPR028082">
    <property type="entry name" value="Peripla_BP_I"/>
</dbReference>
<dbReference type="Gene3D" id="1.10.10.60">
    <property type="entry name" value="Homeodomain-like"/>
    <property type="match status" value="1"/>
</dbReference>
<dbReference type="InterPro" id="IPR009057">
    <property type="entry name" value="Homeodomain-like_sf"/>
</dbReference>
<dbReference type="SMART" id="SM00342">
    <property type="entry name" value="HTH_ARAC"/>
    <property type="match status" value="1"/>
</dbReference>
<evidence type="ECO:0000256" key="3">
    <source>
        <dbReference type="ARBA" id="ARBA00023163"/>
    </source>
</evidence>
<dbReference type="InterPro" id="IPR046335">
    <property type="entry name" value="LacI/GalR-like_sensor"/>
</dbReference>
<dbReference type="PANTHER" id="PTHR30146">
    <property type="entry name" value="LACI-RELATED TRANSCRIPTIONAL REPRESSOR"/>
    <property type="match status" value="1"/>
</dbReference>
<gene>
    <name evidence="5" type="ORF">C5Y83_27385</name>
</gene>
<evidence type="ECO:0000256" key="1">
    <source>
        <dbReference type="ARBA" id="ARBA00023015"/>
    </source>
</evidence>
<dbReference type="Proteomes" id="UP000238322">
    <property type="component" value="Unassembled WGS sequence"/>
</dbReference>
<proteinExistence type="predicted"/>
<dbReference type="CDD" id="cd01543">
    <property type="entry name" value="PBP1_XylR"/>
    <property type="match status" value="1"/>
</dbReference>
<dbReference type="Gene3D" id="3.40.50.2300">
    <property type="match status" value="2"/>
</dbReference>
<evidence type="ECO:0000313" key="5">
    <source>
        <dbReference type="EMBL" id="PQO29768.1"/>
    </source>
</evidence>
<organism evidence="5 6">
    <name type="scientific">Blastopirellula marina</name>
    <dbReference type="NCBI Taxonomy" id="124"/>
    <lineage>
        <taxon>Bacteria</taxon>
        <taxon>Pseudomonadati</taxon>
        <taxon>Planctomycetota</taxon>
        <taxon>Planctomycetia</taxon>
        <taxon>Pirellulales</taxon>
        <taxon>Pirellulaceae</taxon>
        <taxon>Blastopirellula</taxon>
    </lineage>
</organism>
<dbReference type="Pfam" id="PF12833">
    <property type="entry name" value="HTH_18"/>
    <property type="match status" value="1"/>
</dbReference>
<dbReference type="PANTHER" id="PTHR30146:SF24">
    <property type="entry name" value="XYLOSE OPERON REGULATORY PROTEIN"/>
    <property type="match status" value="1"/>
</dbReference>
<dbReference type="EMBL" id="PUHY01000015">
    <property type="protein sequence ID" value="PQO29768.1"/>
    <property type="molecule type" value="Genomic_DNA"/>
</dbReference>
<keyword evidence="3" id="KW-0804">Transcription</keyword>
<dbReference type="GO" id="GO:0000976">
    <property type="term" value="F:transcription cis-regulatory region binding"/>
    <property type="evidence" value="ECO:0007669"/>
    <property type="project" value="TreeGrafter"/>
</dbReference>
<evidence type="ECO:0000313" key="6">
    <source>
        <dbReference type="Proteomes" id="UP000238322"/>
    </source>
</evidence>
<keyword evidence="1" id="KW-0805">Transcription regulation</keyword>
<dbReference type="InterPro" id="IPR018060">
    <property type="entry name" value="HTH_AraC"/>
</dbReference>
<dbReference type="SUPFAM" id="SSF53822">
    <property type="entry name" value="Periplasmic binding protein-like I"/>
    <property type="match status" value="1"/>
</dbReference>
<accession>A0A2S8FC84</accession>
<evidence type="ECO:0000259" key="4">
    <source>
        <dbReference type="PROSITE" id="PS01124"/>
    </source>
</evidence>
<comment type="caution">
    <text evidence="5">The sequence shown here is derived from an EMBL/GenBank/DDBJ whole genome shotgun (WGS) entry which is preliminary data.</text>
</comment>
<reference evidence="5 6" key="1">
    <citation type="submission" date="2018-02" db="EMBL/GenBank/DDBJ databases">
        <title>Comparative genomes isolates from brazilian mangrove.</title>
        <authorList>
            <person name="Araujo J.E."/>
            <person name="Taketani R.G."/>
            <person name="Silva M.C.P."/>
            <person name="Loureco M.V."/>
            <person name="Andreote F.D."/>
        </authorList>
    </citation>
    <scope>NUCLEOTIDE SEQUENCE [LARGE SCALE GENOMIC DNA]</scope>
    <source>
        <strain evidence="5 6">Hex-1 MGV</strain>
    </source>
</reference>
<dbReference type="Pfam" id="PF22177">
    <property type="entry name" value="PBP1_XylR"/>
    <property type="match status" value="1"/>
</dbReference>
<keyword evidence="2" id="KW-0238">DNA-binding</keyword>